<accession>A0A9P1BGL5</accession>
<keyword evidence="5" id="KW-1185">Reference proteome</keyword>
<dbReference type="Pfam" id="PF12770">
    <property type="entry name" value="CHAT"/>
    <property type="match status" value="1"/>
</dbReference>
<dbReference type="InterPro" id="IPR011990">
    <property type="entry name" value="TPR-like_helical_dom_sf"/>
</dbReference>
<dbReference type="SMART" id="SM00028">
    <property type="entry name" value="TPR"/>
    <property type="match status" value="3"/>
</dbReference>
<dbReference type="InterPro" id="IPR024983">
    <property type="entry name" value="CHAT_dom"/>
</dbReference>
<sequence length="997" mass="110382">MSPLAALGISMPSMDSARYAAGNRSQQQRRQQVYPRDTYYLAFRDYYDGDLSNALRQFKSEGRRGIRIPGQNWIDSICYHTMVGECYYQMGQLDDALAQYESALQLMLNFPDWMIRIQFQPIRPSQPGQIRNVPWYTSQRRPRYGEYKDTYLIGQGQLNPLDTVKQGGALQVAVLMQIGVPEIVRCSTISLRRWRELLGPACADHTMTKELIAAFSRRPGQPNHWSEAWIDVQLGLAQMAGGQTAQAKTALQRALVAEGQFDHPLTSTALLALGQIALEEGDFAAASAYFGEASLAAVQYANPDIVGEAFTWGLTTHLASNSPGVYPPLRQALEWTRPNSQRRLAALISVLLAENYVALHDSRQAQAYLSEARGLLSRKREMLASRTGGRMNFVLAQSLFQGGSTEGYRALNEAMKFQQKGSLRNFHIKLADHLLSKGQLSPRAAMDLYAKVLQDPSAVDWTNDPFESLTLLMTPHPRSFANWFAVALERNAPERAMEIGDLARRHHFFSTLEFGGRTMALRWVLEAPQSMLDPEAVLQRQNLLTRYPAYATLSKEAETLREQLAQLPPAPDAGDALGELKAGLGQMEEYGKKQEAILREMALGRLPCEMVFPPFRTTEEITEALPSGQALLAFHESGGQMHAFRISEAGYAHWNIGSSAQLRNKIEGLLKDLGQVDGNRELTRDILADDHWRDRSADLFNTLVQGLPENFPLKAEEIVIVPDGVLWYLPFEILQVPDGNQMVSLLSRYRVRYAPTVSLSTPASGAARGRVRNTAVVTGKLFPRDDDVVAIDEFQRLSNTLPGTVALGAALPGPSSSYASLFGRLVVYDDLIGTDEAKPYAWSPMVADRNPATGALDSWMKLPWAGPAEVLLPGYHTAAENGLKRANPATAGDEVFLSVCGLMASGARTILLSRWRPGGQSSYDLVREFAQELPHTSPTDAWQRSVQLATQTPIDPEFEPRVKASGIDVPPPAIHPFFWAGYMVIDTGEPHAADVDP</sequence>
<feature type="domain" description="CHAT" evidence="2">
    <location>
        <begin position="697"/>
        <end position="785"/>
    </location>
</feature>
<reference evidence="3" key="1">
    <citation type="submission" date="2022-10" db="EMBL/GenBank/DDBJ databases">
        <authorList>
            <person name="Chen Y."/>
            <person name="Dougan E. K."/>
            <person name="Chan C."/>
            <person name="Rhodes N."/>
            <person name="Thang M."/>
        </authorList>
    </citation>
    <scope>NUCLEOTIDE SEQUENCE</scope>
</reference>
<gene>
    <name evidence="3" type="ORF">C1SCF055_LOCUS733</name>
</gene>
<evidence type="ECO:0000256" key="1">
    <source>
        <dbReference type="PROSITE-ProRule" id="PRU00339"/>
    </source>
</evidence>
<dbReference type="SUPFAM" id="SSF48452">
    <property type="entry name" value="TPR-like"/>
    <property type="match status" value="1"/>
</dbReference>
<protein>
    <recommendedName>
        <fullName evidence="2">CHAT domain-containing protein</fullName>
    </recommendedName>
</protein>
<dbReference type="EMBL" id="CAMXCT030000001">
    <property type="protein sequence ID" value="CAL4759455.1"/>
    <property type="molecule type" value="Genomic_DNA"/>
</dbReference>
<dbReference type="InterPro" id="IPR019734">
    <property type="entry name" value="TPR_rpt"/>
</dbReference>
<evidence type="ECO:0000313" key="3">
    <source>
        <dbReference type="EMBL" id="CAI3972143.1"/>
    </source>
</evidence>
<dbReference type="EMBL" id="CAMXCT010000001">
    <property type="protein sequence ID" value="CAI3972143.1"/>
    <property type="molecule type" value="Genomic_DNA"/>
</dbReference>
<dbReference type="AlphaFoldDB" id="A0A9P1BGL5"/>
<comment type="caution">
    <text evidence="3">The sequence shown here is derived from an EMBL/GenBank/DDBJ whole genome shotgun (WGS) entry which is preliminary data.</text>
</comment>
<evidence type="ECO:0000313" key="5">
    <source>
        <dbReference type="Proteomes" id="UP001152797"/>
    </source>
</evidence>
<dbReference type="Gene3D" id="1.25.40.10">
    <property type="entry name" value="Tetratricopeptide repeat domain"/>
    <property type="match status" value="2"/>
</dbReference>
<evidence type="ECO:0000259" key="2">
    <source>
        <dbReference type="Pfam" id="PF12770"/>
    </source>
</evidence>
<dbReference type="EMBL" id="CAMXCT020000001">
    <property type="protein sequence ID" value="CAL1125518.1"/>
    <property type="molecule type" value="Genomic_DNA"/>
</dbReference>
<proteinExistence type="predicted"/>
<evidence type="ECO:0000313" key="4">
    <source>
        <dbReference type="EMBL" id="CAL4759455.1"/>
    </source>
</evidence>
<organism evidence="3">
    <name type="scientific">Cladocopium goreaui</name>
    <dbReference type="NCBI Taxonomy" id="2562237"/>
    <lineage>
        <taxon>Eukaryota</taxon>
        <taxon>Sar</taxon>
        <taxon>Alveolata</taxon>
        <taxon>Dinophyceae</taxon>
        <taxon>Suessiales</taxon>
        <taxon>Symbiodiniaceae</taxon>
        <taxon>Cladocopium</taxon>
    </lineage>
</organism>
<reference evidence="4 5" key="2">
    <citation type="submission" date="2024-05" db="EMBL/GenBank/DDBJ databases">
        <authorList>
            <person name="Chen Y."/>
            <person name="Shah S."/>
            <person name="Dougan E. K."/>
            <person name="Thang M."/>
            <person name="Chan C."/>
        </authorList>
    </citation>
    <scope>NUCLEOTIDE SEQUENCE [LARGE SCALE GENOMIC DNA]</scope>
</reference>
<dbReference type="PROSITE" id="PS50005">
    <property type="entry name" value="TPR"/>
    <property type="match status" value="1"/>
</dbReference>
<feature type="repeat" description="TPR" evidence="1">
    <location>
        <begin position="77"/>
        <end position="110"/>
    </location>
</feature>
<keyword evidence="1" id="KW-0802">TPR repeat</keyword>
<dbReference type="Proteomes" id="UP001152797">
    <property type="component" value="Unassembled WGS sequence"/>
</dbReference>
<name>A0A9P1BGL5_9DINO</name>